<dbReference type="AlphaFoldDB" id="A0A9W8Z2K5"/>
<proteinExistence type="predicted"/>
<evidence type="ECO:0000256" key="1">
    <source>
        <dbReference type="SAM" id="MobiDB-lite"/>
    </source>
</evidence>
<sequence>MAPTNESTGSGLGRFGKQTKPRFKPVARRSHLSGVRKMKHSEGVCLKALEALTLIDVRTQSAPQRVTVDVDIAKETSPVPTILLKKPRAVELSLLSALPKAGLCFSEKNLKLQLFLGRRWKDIKVVHALCKDIPRGQKPNKGHLQSSIIAFFHTATWMLEEGNLGPVELVDAAETTQHMWLEFLKKLYLRLQLNWPTELSFGLFTCFFSALVDAREAAKASLFLEDPEIEVAREELAGLTIATSRSDTGIDFRETVKPLSARKPRREPGELVKAIDMFLDAVIGAGTIWSGVEEVEDLE</sequence>
<dbReference type="EMBL" id="JAPEVB010000001">
    <property type="protein sequence ID" value="KAJ4397687.1"/>
    <property type="molecule type" value="Genomic_DNA"/>
</dbReference>
<dbReference type="Proteomes" id="UP001140453">
    <property type="component" value="Unassembled WGS sequence"/>
</dbReference>
<evidence type="ECO:0000313" key="3">
    <source>
        <dbReference type="Proteomes" id="UP001140453"/>
    </source>
</evidence>
<dbReference type="OrthoDB" id="10493049at2759"/>
<reference evidence="2" key="1">
    <citation type="submission" date="2022-10" db="EMBL/GenBank/DDBJ databases">
        <title>Tapping the CABI collections for fungal endophytes: first genome assemblies for Collariella, Neodidymelliopsis, Ascochyta clinopodiicola, Didymella pomorum, Didymosphaeria variabile, Neocosmospora piperis and Neocucurbitaria cava.</title>
        <authorList>
            <person name="Hill R."/>
        </authorList>
    </citation>
    <scope>NUCLEOTIDE SEQUENCE</scope>
    <source>
        <strain evidence="2">IMI 355082</strain>
    </source>
</reference>
<protein>
    <submittedName>
        <fullName evidence="2">Uncharacterized protein</fullName>
    </submittedName>
</protein>
<gene>
    <name evidence="2" type="ORF">N0V93_001920</name>
</gene>
<evidence type="ECO:0000313" key="2">
    <source>
        <dbReference type="EMBL" id="KAJ4397687.1"/>
    </source>
</evidence>
<feature type="compositionally biased region" description="Basic residues" evidence="1">
    <location>
        <begin position="17"/>
        <end position="33"/>
    </location>
</feature>
<organism evidence="2 3">
    <name type="scientific">Gnomoniopsis smithogilvyi</name>
    <dbReference type="NCBI Taxonomy" id="1191159"/>
    <lineage>
        <taxon>Eukaryota</taxon>
        <taxon>Fungi</taxon>
        <taxon>Dikarya</taxon>
        <taxon>Ascomycota</taxon>
        <taxon>Pezizomycotina</taxon>
        <taxon>Sordariomycetes</taxon>
        <taxon>Sordariomycetidae</taxon>
        <taxon>Diaporthales</taxon>
        <taxon>Gnomoniaceae</taxon>
        <taxon>Gnomoniopsis</taxon>
    </lineage>
</organism>
<comment type="caution">
    <text evidence="2">The sequence shown here is derived from an EMBL/GenBank/DDBJ whole genome shotgun (WGS) entry which is preliminary data.</text>
</comment>
<feature type="region of interest" description="Disordered" evidence="1">
    <location>
        <begin position="1"/>
        <end position="33"/>
    </location>
</feature>
<keyword evidence="3" id="KW-1185">Reference proteome</keyword>
<accession>A0A9W8Z2K5</accession>
<name>A0A9W8Z2K5_9PEZI</name>